<organism evidence="2 3">
    <name type="scientific">Nonomuraea guangzhouensis</name>
    <dbReference type="NCBI Taxonomy" id="1291555"/>
    <lineage>
        <taxon>Bacteria</taxon>
        <taxon>Bacillati</taxon>
        <taxon>Actinomycetota</taxon>
        <taxon>Actinomycetes</taxon>
        <taxon>Streptosporangiales</taxon>
        <taxon>Streptosporangiaceae</taxon>
        <taxon>Nonomuraea</taxon>
    </lineage>
</organism>
<gene>
    <name evidence="2" type="ORF">ACFSJ0_53800</name>
</gene>
<proteinExistence type="predicted"/>
<evidence type="ECO:0000313" key="3">
    <source>
        <dbReference type="Proteomes" id="UP001597097"/>
    </source>
</evidence>
<feature type="compositionally biased region" description="Basic residues" evidence="1">
    <location>
        <begin position="9"/>
        <end position="21"/>
    </location>
</feature>
<reference evidence="3" key="1">
    <citation type="journal article" date="2019" name="Int. J. Syst. Evol. Microbiol.">
        <title>The Global Catalogue of Microorganisms (GCM) 10K type strain sequencing project: providing services to taxonomists for standard genome sequencing and annotation.</title>
        <authorList>
            <consortium name="The Broad Institute Genomics Platform"/>
            <consortium name="The Broad Institute Genome Sequencing Center for Infectious Disease"/>
            <person name="Wu L."/>
            <person name="Ma J."/>
        </authorList>
    </citation>
    <scope>NUCLEOTIDE SEQUENCE [LARGE SCALE GENOMIC DNA]</scope>
    <source>
        <strain evidence="3">CGMCC 1.15399</strain>
    </source>
</reference>
<dbReference type="Proteomes" id="UP001597097">
    <property type="component" value="Unassembled WGS sequence"/>
</dbReference>
<dbReference type="EMBL" id="JBHUCM010000053">
    <property type="protein sequence ID" value="MFD1546000.1"/>
    <property type="molecule type" value="Genomic_DNA"/>
</dbReference>
<protein>
    <recommendedName>
        <fullName evidence="4">DUF4253 domain-containing protein</fullName>
    </recommendedName>
</protein>
<evidence type="ECO:0008006" key="4">
    <source>
        <dbReference type="Google" id="ProtNLM"/>
    </source>
</evidence>
<sequence>MGKPNPQQRRAKKAARRRQRLAGRQTNAEESRNGLKGHFPPLSSPGPTLADLGWQRPVSRLVPLETPRTLEQLALRHRISGEDHVCVNGQWWTPEEFLALEWIDELCDDEADQARDEILARYGEKIPADLALLDFSARSFLGVTTWNDCGIEARSEHVTALAQTSGLREALGILHRGGWITPMADGFLDAPGLLLQRVPPAPPHVRRWPTASHLYTRFRLDPLPADEVPTLDTLLDACRFQWDLRSGLHPATSLTWSPEQLSAHPWLAEGDSEPDPLMIDEYERILDRYGDEIPADQAVMDLAAVAFPHVMAGNFDFTDDTQIILTFAQTDDIRQAFDILHRDGLLIPMANGLLLAPTLAKVIDES</sequence>
<feature type="region of interest" description="Disordered" evidence="1">
    <location>
        <begin position="1"/>
        <end position="48"/>
    </location>
</feature>
<accession>A0ABW4GTI5</accession>
<comment type="caution">
    <text evidence="2">The sequence shown here is derived from an EMBL/GenBank/DDBJ whole genome shotgun (WGS) entry which is preliminary data.</text>
</comment>
<keyword evidence="3" id="KW-1185">Reference proteome</keyword>
<evidence type="ECO:0000256" key="1">
    <source>
        <dbReference type="SAM" id="MobiDB-lite"/>
    </source>
</evidence>
<dbReference type="RefSeq" id="WP_219537640.1">
    <property type="nucleotide sequence ID" value="NZ_JAHKRM010000039.1"/>
</dbReference>
<evidence type="ECO:0000313" key="2">
    <source>
        <dbReference type="EMBL" id="MFD1546000.1"/>
    </source>
</evidence>
<name>A0ABW4GTI5_9ACTN</name>